<dbReference type="InterPro" id="IPR004518">
    <property type="entry name" value="MazG-like_dom"/>
</dbReference>
<dbReference type="EMBL" id="NUWN01000035">
    <property type="protein sequence ID" value="PFK43241.1"/>
    <property type="molecule type" value="Genomic_DNA"/>
</dbReference>
<comment type="caution">
    <text evidence="2">The sequence shown here is derived from an EMBL/GenBank/DDBJ whole genome shotgun (WGS) entry which is preliminary data.</text>
</comment>
<dbReference type="PIRSF" id="PIRSF036521">
    <property type="entry name" value="UCP036521_pph"/>
    <property type="match status" value="1"/>
</dbReference>
<dbReference type="PANTHER" id="PTHR42702:SF1">
    <property type="entry name" value="REGULATORY PROTEIN FOR BETA-LACTAMASE"/>
    <property type="match status" value="1"/>
</dbReference>
<evidence type="ECO:0000313" key="3">
    <source>
        <dbReference type="Proteomes" id="UP000242656"/>
    </source>
</evidence>
<dbReference type="InterPro" id="IPR011411">
    <property type="entry name" value="MazG-related_YvdC"/>
</dbReference>
<name>A0A2B0MF68_BACCE</name>
<evidence type="ECO:0000313" key="2">
    <source>
        <dbReference type="EMBL" id="PFK43241.1"/>
    </source>
</evidence>
<dbReference type="Proteomes" id="UP000242656">
    <property type="component" value="Unassembled WGS sequence"/>
</dbReference>
<dbReference type="RefSeq" id="WP_098490745.1">
    <property type="nucleotide sequence ID" value="NZ_NUWN01000035.1"/>
</dbReference>
<proteinExistence type="predicted"/>
<organism evidence="2 3">
    <name type="scientific">Bacillus cereus</name>
    <dbReference type="NCBI Taxonomy" id="1396"/>
    <lineage>
        <taxon>Bacteria</taxon>
        <taxon>Bacillati</taxon>
        <taxon>Bacillota</taxon>
        <taxon>Bacilli</taxon>
        <taxon>Bacillales</taxon>
        <taxon>Bacillaceae</taxon>
        <taxon>Bacillus</taxon>
        <taxon>Bacillus cereus group</taxon>
    </lineage>
</organism>
<dbReference type="Pfam" id="PF03819">
    <property type="entry name" value="MazG"/>
    <property type="match status" value="1"/>
</dbReference>
<reference evidence="2 3" key="1">
    <citation type="submission" date="2017-09" db="EMBL/GenBank/DDBJ databases">
        <title>Large-scale bioinformatics analysis of Bacillus genomes uncovers conserved roles of natural products in bacterial physiology.</title>
        <authorList>
            <consortium name="Agbiome Team Llc"/>
            <person name="Bleich R.M."/>
            <person name="Grubbs K.J."/>
            <person name="Santa Maria K.C."/>
            <person name="Allen S.E."/>
            <person name="Farag S."/>
            <person name="Shank E.A."/>
            <person name="Bowers A."/>
        </authorList>
    </citation>
    <scope>NUCLEOTIDE SEQUENCE [LARGE SCALE GENOMIC DNA]</scope>
    <source>
        <strain evidence="2 3">AFS083043</strain>
    </source>
</reference>
<evidence type="ECO:0000259" key="1">
    <source>
        <dbReference type="Pfam" id="PF03819"/>
    </source>
</evidence>
<dbReference type="PANTHER" id="PTHR42702">
    <property type="entry name" value="NUCLEOTIDE PYROPHOSPHOHYDROLASE"/>
    <property type="match status" value="1"/>
</dbReference>
<sequence>MKLSKFQQYVADFSKEKGFADTTIEKRTMYLVTELGELTEAIIKRNDNKDAKREIGLEMFDVIWNVCDLANKLEINLEEAFQEKIEINRGRVWLKEG</sequence>
<feature type="domain" description="NTP pyrophosphohydrolase MazG-like" evidence="1">
    <location>
        <begin position="25"/>
        <end position="86"/>
    </location>
</feature>
<protein>
    <submittedName>
        <fullName evidence="2">Pyrophosphatase</fullName>
    </submittedName>
</protein>
<gene>
    <name evidence="2" type="ORF">COI93_10510</name>
</gene>
<accession>A0A2B0MF68</accession>
<dbReference type="Gene3D" id="1.10.287.1080">
    <property type="entry name" value="MazG-like"/>
    <property type="match status" value="1"/>
</dbReference>
<dbReference type="AlphaFoldDB" id="A0A2B0MF68"/>
<dbReference type="SUPFAM" id="SSF101386">
    <property type="entry name" value="all-alpha NTP pyrophosphatases"/>
    <property type="match status" value="1"/>
</dbReference>